<reference evidence="2 3" key="1">
    <citation type="submission" date="2020-08" db="EMBL/GenBank/DDBJ databases">
        <title>Genomic Encyclopedia of Type Strains, Phase III (KMG-III): the genomes of soil and plant-associated and newly described type strains.</title>
        <authorList>
            <person name="Whitman W."/>
        </authorList>
    </citation>
    <scope>NUCLEOTIDE SEQUENCE [LARGE SCALE GENOMIC DNA]</scope>
    <source>
        <strain evidence="2 3">CECT 8840</strain>
    </source>
</reference>
<feature type="domain" description="DUF4097" evidence="1">
    <location>
        <begin position="81"/>
        <end position="230"/>
    </location>
</feature>
<dbReference type="Proteomes" id="UP000552644">
    <property type="component" value="Unassembled WGS sequence"/>
</dbReference>
<dbReference type="InterPro" id="IPR025164">
    <property type="entry name" value="Toastrack_DUF4097"/>
</dbReference>
<dbReference type="Pfam" id="PF13349">
    <property type="entry name" value="DUF4097"/>
    <property type="match status" value="1"/>
</dbReference>
<gene>
    <name evidence="2" type="ORF">FHS44_001588</name>
</gene>
<organism evidence="2 3">
    <name type="scientific">Streptosporangium saharense</name>
    <dbReference type="NCBI Taxonomy" id="1706840"/>
    <lineage>
        <taxon>Bacteria</taxon>
        <taxon>Bacillati</taxon>
        <taxon>Actinomycetota</taxon>
        <taxon>Actinomycetes</taxon>
        <taxon>Streptosporangiales</taxon>
        <taxon>Streptosporangiaceae</taxon>
        <taxon>Streptosporangium</taxon>
    </lineage>
</organism>
<dbReference type="AlphaFoldDB" id="A0A7W7QK40"/>
<name>A0A7W7QK40_9ACTN</name>
<accession>A0A7W7QK40</accession>
<protein>
    <recommendedName>
        <fullName evidence="1">DUF4097 domain-containing protein</fullName>
    </recommendedName>
</protein>
<dbReference type="EMBL" id="JACHJP010000001">
    <property type="protein sequence ID" value="MBB4914516.1"/>
    <property type="molecule type" value="Genomic_DNA"/>
</dbReference>
<evidence type="ECO:0000313" key="2">
    <source>
        <dbReference type="EMBL" id="MBB4914516.1"/>
    </source>
</evidence>
<keyword evidence="3" id="KW-1185">Reference proteome</keyword>
<evidence type="ECO:0000313" key="3">
    <source>
        <dbReference type="Proteomes" id="UP000552644"/>
    </source>
</evidence>
<proteinExistence type="predicted"/>
<dbReference type="RefSeq" id="WP_184713160.1">
    <property type="nucleotide sequence ID" value="NZ_JACHJP010000001.1"/>
</dbReference>
<sequence>MPTFDTPEPIFVVIDIGAGHIRLNASERTDTVVDVLPGDEHDGTDTRAAEQTLVEYAQGRLLVKAPRSRIGSLLGWDGSVRVAIDLPEGSRVDVNATADLHCEGRLGESSLRTVSGDIWLGQTGELRLNTSDGDVTVIRSVGRTEVTTANGEIRIGEIDGPAMVRTANGGITIGEVTGDLRLNTAYGDITVGRALASVDARTVSGDIRIGEAVRGSVVLETSYGKLKIGVREGSAAWLDLSTPYGSVRNTLEAVDGPAPSDETVEVRARTHYGDVVIHRS</sequence>
<evidence type="ECO:0000259" key="1">
    <source>
        <dbReference type="Pfam" id="PF13349"/>
    </source>
</evidence>
<comment type="caution">
    <text evidence="2">The sequence shown here is derived from an EMBL/GenBank/DDBJ whole genome shotgun (WGS) entry which is preliminary data.</text>
</comment>